<gene>
    <name evidence="2" type="ORF">DdX_19715</name>
</gene>
<evidence type="ECO:0000313" key="2">
    <source>
        <dbReference type="EMBL" id="KAI1695208.1"/>
    </source>
</evidence>
<keyword evidence="3" id="KW-1185">Reference proteome</keyword>
<evidence type="ECO:0000313" key="3">
    <source>
        <dbReference type="Proteomes" id="UP001201812"/>
    </source>
</evidence>
<dbReference type="Proteomes" id="UP001201812">
    <property type="component" value="Unassembled WGS sequence"/>
</dbReference>
<feature type="region of interest" description="Disordered" evidence="1">
    <location>
        <begin position="1"/>
        <end position="20"/>
    </location>
</feature>
<organism evidence="2 3">
    <name type="scientific">Ditylenchus destructor</name>
    <dbReference type="NCBI Taxonomy" id="166010"/>
    <lineage>
        <taxon>Eukaryota</taxon>
        <taxon>Metazoa</taxon>
        <taxon>Ecdysozoa</taxon>
        <taxon>Nematoda</taxon>
        <taxon>Chromadorea</taxon>
        <taxon>Rhabditida</taxon>
        <taxon>Tylenchina</taxon>
        <taxon>Tylenchomorpha</taxon>
        <taxon>Sphaerularioidea</taxon>
        <taxon>Anguinidae</taxon>
        <taxon>Anguininae</taxon>
        <taxon>Ditylenchus</taxon>
    </lineage>
</organism>
<dbReference type="AlphaFoldDB" id="A0AAD4QX11"/>
<comment type="caution">
    <text evidence="2">The sequence shown here is derived from an EMBL/GenBank/DDBJ whole genome shotgun (WGS) entry which is preliminary data.</text>
</comment>
<reference evidence="2" key="1">
    <citation type="submission" date="2022-01" db="EMBL/GenBank/DDBJ databases">
        <title>Genome Sequence Resource for Two Populations of Ditylenchus destructor, the Migratory Endoparasitic Phytonematode.</title>
        <authorList>
            <person name="Zhang H."/>
            <person name="Lin R."/>
            <person name="Xie B."/>
        </authorList>
    </citation>
    <scope>NUCLEOTIDE SEQUENCE</scope>
    <source>
        <strain evidence="2">BazhouSP</strain>
    </source>
</reference>
<sequence length="173" mass="20039">MGQNISLRSGKHHRAKSSRDQNREKLYMLCNQGDISDDTWLEALKFLTFPKWTQKRLVCRRINGIAHSNISRLPKMVLESVDMYYNADDPFSRGAGTLFNQELEKLLLDKDTVVAFDIVMPETQSKQWFVKRGFTPKAPMKDPVKDNGLMAAEKWIGARQGYEQRPRTNSVFR</sequence>
<protein>
    <submittedName>
        <fullName evidence="2">Uncharacterized protein</fullName>
    </submittedName>
</protein>
<dbReference type="EMBL" id="JAKKPZ010000430">
    <property type="protein sequence ID" value="KAI1695208.1"/>
    <property type="molecule type" value="Genomic_DNA"/>
</dbReference>
<name>A0AAD4QX11_9BILA</name>
<accession>A0AAD4QX11</accession>
<proteinExistence type="predicted"/>
<evidence type="ECO:0000256" key="1">
    <source>
        <dbReference type="SAM" id="MobiDB-lite"/>
    </source>
</evidence>